<reference evidence="4 5" key="1">
    <citation type="journal article" date="2022" name="Evol. Bioinform. Online">
        <title>Draft Genome Sequence of Oceanobacillus jordanicus Strain GSFE11, a Halotolerant Plant Growth-Promoting Bacterial Endophyte Isolated From the Jordan Valley.</title>
        <authorList>
            <person name="Alhindi T."/>
            <person name="Albdaiwi R."/>
        </authorList>
    </citation>
    <scope>NUCLEOTIDE SEQUENCE [LARGE SCALE GENOMIC DNA]</scope>
    <source>
        <strain evidence="4 5">GSFE11</strain>
    </source>
</reference>
<evidence type="ECO:0000313" key="5">
    <source>
        <dbReference type="Proteomes" id="UP001199631"/>
    </source>
</evidence>
<proteinExistence type="predicted"/>
<dbReference type="Gene3D" id="1.10.10.10">
    <property type="entry name" value="Winged helix-like DNA-binding domain superfamily/Winged helix DNA-binding domain"/>
    <property type="match status" value="1"/>
</dbReference>
<evidence type="ECO:0000259" key="1">
    <source>
        <dbReference type="Pfam" id="PF14540"/>
    </source>
</evidence>
<sequence>MERFLRPIYQEHASDANTLGIILMERTKSNSPVTEDFDGILLIIVQNAEQQWQAKHYEFEDERSAAVHIVTEPVLMEWIDTSGYRRAVEWVIYGRVIFDRNEYVYNLKNQLRDFPSEKRDLRKAIEFGKLVKSYSEAKDLYETEEYKDANSKILYSLHYLARLAVIEKGYYPEVTVWSQVKQIDLEVYKLYEEFIESREEIKKRIQLMLLAMDFIISNRAKTSVKHLLEIMGTKEEPWSYVQLKTLPETSSYSLDLTAVISFMVEKGLLVTVKEQTKGIGVYHRKYVVKK</sequence>
<evidence type="ECO:0008006" key="6">
    <source>
        <dbReference type="Google" id="ProtNLM"/>
    </source>
</evidence>
<dbReference type="Pfam" id="PF14540">
    <property type="entry name" value="NTF-like"/>
    <property type="match status" value="1"/>
</dbReference>
<protein>
    <recommendedName>
        <fullName evidence="6">Nucleotidyltransferase-like domain-containing protein</fullName>
    </recommendedName>
</protein>
<dbReference type="RefSeq" id="WP_238022144.1">
    <property type="nucleotide sequence ID" value="NZ_JAIFZM010000024.1"/>
</dbReference>
<dbReference type="EMBL" id="JAIFZM010000024">
    <property type="protein sequence ID" value="MCG3421190.1"/>
    <property type="molecule type" value="Genomic_DNA"/>
</dbReference>
<feature type="domain" description="YgxA-like helix-turn-helix" evidence="2">
    <location>
        <begin position="225"/>
        <end position="288"/>
    </location>
</feature>
<evidence type="ECO:0000259" key="2">
    <source>
        <dbReference type="Pfam" id="PF18576"/>
    </source>
</evidence>
<gene>
    <name evidence="4" type="ORF">K3T81_18755</name>
</gene>
<comment type="caution">
    <text evidence="4">The sequence shown here is derived from an EMBL/GenBank/DDBJ whole genome shotgun (WGS) entry which is preliminary data.</text>
</comment>
<dbReference type="InterPro" id="IPR036388">
    <property type="entry name" value="WH-like_DNA-bd_sf"/>
</dbReference>
<dbReference type="InterPro" id="IPR054515">
    <property type="entry name" value="YgxA-like_substrate-bd"/>
</dbReference>
<feature type="domain" description="YgxA-like substrate binding" evidence="3">
    <location>
        <begin position="121"/>
        <end position="219"/>
    </location>
</feature>
<accession>A0AAW5BC66</accession>
<dbReference type="InterPro" id="IPR041143">
    <property type="entry name" value="YgxA_HTH"/>
</dbReference>
<organism evidence="4 5">
    <name type="scientific">Oceanobacillus jordanicus</name>
    <dbReference type="NCBI Taxonomy" id="2867266"/>
    <lineage>
        <taxon>Bacteria</taxon>
        <taxon>Bacillati</taxon>
        <taxon>Bacillota</taxon>
        <taxon>Bacilli</taxon>
        <taxon>Bacillales</taxon>
        <taxon>Bacillaceae</taxon>
        <taxon>Oceanobacillus</taxon>
    </lineage>
</organism>
<dbReference type="Gene3D" id="1.20.120.330">
    <property type="entry name" value="Nucleotidyltransferases domain 2"/>
    <property type="match status" value="1"/>
</dbReference>
<dbReference type="AlphaFoldDB" id="A0AAW5BC66"/>
<dbReference type="Pfam" id="PF22339">
    <property type="entry name" value="YgxA-like_sub_bind"/>
    <property type="match status" value="1"/>
</dbReference>
<dbReference type="Gene3D" id="3.30.460.10">
    <property type="entry name" value="Beta Polymerase, domain 2"/>
    <property type="match status" value="1"/>
</dbReference>
<dbReference type="Pfam" id="PF18576">
    <property type="entry name" value="HTH_52"/>
    <property type="match status" value="1"/>
</dbReference>
<dbReference type="InterPro" id="IPR029348">
    <property type="entry name" value="NTF-like"/>
</dbReference>
<dbReference type="InterPro" id="IPR043519">
    <property type="entry name" value="NT_sf"/>
</dbReference>
<keyword evidence="5" id="KW-1185">Reference proteome</keyword>
<evidence type="ECO:0000259" key="3">
    <source>
        <dbReference type="Pfam" id="PF22339"/>
    </source>
</evidence>
<feature type="domain" description="Nucleotidyltransferase-like" evidence="1">
    <location>
        <begin position="1"/>
        <end position="119"/>
    </location>
</feature>
<name>A0AAW5BC66_9BACI</name>
<dbReference type="Proteomes" id="UP001199631">
    <property type="component" value="Unassembled WGS sequence"/>
</dbReference>
<evidence type="ECO:0000313" key="4">
    <source>
        <dbReference type="EMBL" id="MCG3421190.1"/>
    </source>
</evidence>